<reference evidence="1 2" key="1">
    <citation type="submission" date="2015-01" db="EMBL/GenBank/DDBJ databases">
        <title>Draft genome sequence of Pedobacter sp. NL19 isolated from sludge of an effluent treatment pond in an abandoned uranium mine.</title>
        <authorList>
            <person name="Santos T."/>
            <person name="Caetano T."/>
            <person name="Covas C."/>
            <person name="Cruz A."/>
            <person name="Mendo S."/>
        </authorList>
    </citation>
    <scope>NUCLEOTIDE SEQUENCE [LARGE SCALE GENOMIC DNA]</scope>
    <source>
        <strain evidence="1 2">NL19</strain>
    </source>
</reference>
<dbReference type="EMBL" id="JXRA01000052">
    <property type="protein sequence ID" value="KIO76868.1"/>
    <property type="molecule type" value="Genomic_DNA"/>
</dbReference>
<accession>A0A0D0F5N4</accession>
<name>A0A0D0F5N4_9SPHI</name>
<sequence>MEYDENFLDVKYIMMNVFLLNIRPNILDVSYSIESHEINIQVVLLENTELDSLYLKELIYKLKDFAVKLNVIFISKLDYNSNNGNWIPTRYKWQSIVVLSKSGI</sequence>
<protein>
    <submittedName>
        <fullName evidence="1">Uncharacterized protein</fullName>
    </submittedName>
</protein>
<proteinExistence type="predicted"/>
<dbReference type="STRING" id="1503925.TH53_12220"/>
<dbReference type="Proteomes" id="UP000032049">
    <property type="component" value="Unassembled WGS sequence"/>
</dbReference>
<dbReference type="AlphaFoldDB" id="A0A0D0F5N4"/>
<evidence type="ECO:0000313" key="1">
    <source>
        <dbReference type="EMBL" id="KIO76868.1"/>
    </source>
</evidence>
<keyword evidence="2" id="KW-1185">Reference proteome</keyword>
<comment type="caution">
    <text evidence="1">The sequence shown here is derived from an EMBL/GenBank/DDBJ whole genome shotgun (WGS) entry which is preliminary data.</text>
</comment>
<evidence type="ECO:0000313" key="2">
    <source>
        <dbReference type="Proteomes" id="UP000032049"/>
    </source>
</evidence>
<gene>
    <name evidence="1" type="ORF">TH53_12220</name>
</gene>
<organism evidence="1 2">
    <name type="scientific">Pedobacter lusitanus</name>
    <dbReference type="NCBI Taxonomy" id="1503925"/>
    <lineage>
        <taxon>Bacteria</taxon>
        <taxon>Pseudomonadati</taxon>
        <taxon>Bacteroidota</taxon>
        <taxon>Sphingobacteriia</taxon>
        <taxon>Sphingobacteriales</taxon>
        <taxon>Sphingobacteriaceae</taxon>
        <taxon>Pedobacter</taxon>
    </lineage>
</organism>